<keyword evidence="3" id="KW-1185">Reference proteome</keyword>
<dbReference type="InterPro" id="IPR038341">
    <property type="entry name" value="UvsW.1-like_sf"/>
</dbReference>
<evidence type="ECO:0000313" key="3">
    <source>
        <dbReference type="Proteomes" id="UP000222840"/>
    </source>
</evidence>
<evidence type="ECO:0000313" key="2">
    <source>
        <dbReference type="EMBL" id="ARB05979.1"/>
    </source>
</evidence>
<organism evidence="2 3">
    <name type="scientific">Yersinia phage fHe-Yen9-01</name>
    <dbReference type="NCBI Taxonomy" id="1965363"/>
    <lineage>
        <taxon>Viruses</taxon>
        <taxon>Duplodnaviria</taxon>
        <taxon>Heunggongvirae</taxon>
        <taxon>Uroviricota</taxon>
        <taxon>Caudoviricetes</taxon>
        <taxon>Pantevenvirales</taxon>
        <taxon>Straboviridae</taxon>
        <taxon>Tevenvirinae</taxon>
        <taxon>Tegunavirus</taxon>
        <taxon>Tegunavirus fheyen901</taxon>
    </lineage>
</organism>
<gene>
    <name evidence="2" type="ORF">fHeYen901_206</name>
</gene>
<protein>
    <recommendedName>
        <fullName evidence="1">UvsW.1 domain-containing protein</fullName>
    </recommendedName>
</protein>
<name>A0A1V0DXV1_9CAUD</name>
<dbReference type="InterPro" id="IPR020975">
    <property type="entry name" value="UvsW.1_dom"/>
</dbReference>
<dbReference type="Proteomes" id="UP000222840">
    <property type="component" value="Segment"/>
</dbReference>
<dbReference type="Gene3D" id="1.20.1280.210">
    <property type="match status" value="1"/>
</dbReference>
<reference evidence="2 3" key="1">
    <citation type="submission" date="2017-02" db="EMBL/GenBank/DDBJ databases">
        <title>Characterization and complete genome sequence of Yersinia bacteriophage, fHe-Yen9-01.</title>
        <authorList>
            <person name="Jun J.W."/>
            <person name="Wicklund A."/>
            <person name="Skurnik M."/>
        </authorList>
    </citation>
    <scope>NUCLEOTIDE SEQUENCE [LARGE SCALE GENOMIC DNA]</scope>
</reference>
<dbReference type="EMBL" id="KY593455">
    <property type="protein sequence ID" value="ARB05979.1"/>
    <property type="molecule type" value="Genomic_DNA"/>
</dbReference>
<accession>A0A1V0DXV1</accession>
<sequence length="77" mass="8873">MIKPFKEILQEASIEAFMSKVNSCQTLDGLDELDKYYKKRIKDAELADSDDITVRDALAGRRLELDVEEDDGEEEEF</sequence>
<dbReference type="Pfam" id="PF11637">
    <property type="entry name" value="UvsW-1"/>
    <property type="match status" value="1"/>
</dbReference>
<evidence type="ECO:0000259" key="1">
    <source>
        <dbReference type="Pfam" id="PF11637"/>
    </source>
</evidence>
<proteinExistence type="predicted"/>
<feature type="domain" description="UvsW.1" evidence="1">
    <location>
        <begin position="3"/>
        <end position="68"/>
    </location>
</feature>